<dbReference type="Proteomes" id="UP001063166">
    <property type="component" value="Unassembled WGS sequence"/>
</dbReference>
<evidence type="ECO:0000313" key="2">
    <source>
        <dbReference type="EMBL" id="GLB35502.1"/>
    </source>
</evidence>
<organism evidence="2 3">
    <name type="scientific">Lyophyllum shimeji</name>
    <name type="common">Hon-shimeji</name>
    <name type="synonym">Tricholoma shimeji</name>
    <dbReference type="NCBI Taxonomy" id="47721"/>
    <lineage>
        <taxon>Eukaryota</taxon>
        <taxon>Fungi</taxon>
        <taxon>Dikarya</taxon>
        <taxon>Basidiomycota</taxon>
        <taxon>Agaricomycotina</taxon>
        <taxon>Agaricomycetes</taxon>
        <taxon>Agaricomycetidae</taxon>
        <taxon>Agaricales</taxon>
        <taxon>Tricholomatineae</taxon>
        <taxon>Lyophyllaceae</taxon>
        <taxon>Lyophyllum</taxon>
    </lineage>
</organism>
<reference evidence="2" key="1">
    <citation type="submission" date="2022-07" db="EMBL/GenBank/DDBJ databases">
        <title>The genome of Lyophyllum shimeji provides insight into the initial evolution of ectomycorrhizal fungal genome.</title>
        <authorList>
            <person name="Kobayashi Y."/>
            <person name="Shibata T."/>
            <person name="Hirakawa H."/>
            <person name="Shigenobu S."/>
            <person name="Nishiyama T."/>
            <person name="Yamada A."/>
            <person name="Hasebe M."/>
            <person name="Kawaguchi M."/>
        </authorList>
    </citation>
    <scope>NUCLEOTIDE SEQUENCE</scope>
    <source>
        <strain evidence="2">AT787</strain>
    </source>
</reference>
<sequence>MAPNTRFSSYIKPGGLLSRLPTDLKREILETTAHLYPPFAPRLARVSRDIQPWAERIIYHDLYFNGQGQRHPHPHSHFNHASSSSSGADPQLPPFQKFITHTLPARPAAFFAEYVKRLHFDGTFSAAQILPVLRACTGVANLGVYAALDKGPGPGDGDGAQEAEEEQEVWRLVHALPLATLFISSENLTSLLATPPPQSSLQHLARLGLTDAWDVPLARFPAVTHLALVPDVEGQVLASVRAALSVPGERIQQVVVMLNHLYAPRQTRTRTLTALRDLAESEGEGKGAGAGRMVLFTLPVSPRRYVEDDLWDLAREFPDEEQPVVYLGDIPGPRILSFEEVVALGL</sequence>
<gene>
    <name evidence="2" type="ORF">LshimejAT787_0210670</name>
</gene>
<evidence type="ECO:0000313" key="3">
    <source>
        <dbReference type="Proteomes" id="UP001063166"/>
    </source>
</evidence>
<dbReference type="AlphaFoldDB" id="A0A9P3UJJ1"/>
<keyword evidence="3" id="KW-1185">Reference proteome</keyword>
<evidence type="ECO:0000256" key="1">
    <source>
        <dbReference type="SAM" id="MobiDB-lite"/>
    </source>
</evidence>
<accession>A0A9P3UJJ1</accession>
<feature type="region of interest" description="Disordered" evidence="1">
    <location>
        <begin position="70"/>
        <end position="91"/>
    </location>
</feature>
<dbReference type="EMBL" id="BRPK01000002">
    <property type="protein sequence ID" value="GLB35502.1"/>
    <property type="molecule type" value="Genomic_DNA"/>
</dbReference>
<protein>
    <submittedName>
        <fullName evidence="2">Uncharacterized protein</fullName>
    </submittedName>
</protein>
<comment type="caution">
    <text evidence="2">The sequence shown here is derived from an EMBL/GenBank/DDBJ whole genome shotgun (WGS) entry which is preliminary data.</text>
</comment>
<name>A0A9P3UJJ1_LYOSH</name>
<dbReference type="OrthoDB" id="3145912at2759"/>
<proteinExistence type="predicted"/>